<evidence type="ECO:0000313" key="1">
    <source>
        <dbReference type="EMBL" id="RHN42429.1"/>
    </source>
</evidence>
<organism evidence="1">
    <name type="scientific">Medicago truncatula</name>
    <name type="common">Barrel medic</name>
    <name type="synonym">Medicago tribuloides</name>
    <dbReference type="NCBI Taxonomy" id="3880"/>
    <lineage>
        <taxon>Eukaryota</taxon>
        <taxon>Viridiplantae</taxon>
        <taxon>Streptophyta</taxon>
        <taxon>Embryophyta</taxon>
        <taxon>Tracheophyta</taxon>
        <taxon>Spermatophyta</taxon>
        <taxon>Magnoliopsida</taxon>
        <taxon>eudicotyledons</taxon>
        <taxon>Gunneridae</taxon>
        <taxon>Pentapetalae</taxon>
        <taxon>rosids</taxon>
        <taxon>fabids</taxon>
        <taxon>Fabales</taxon>
        <taxon>Fabaceae</taxon>
        <taxon>Papilionoideae</taxon>
        <taxon>50 kb inversion clade</taxon>
        <taxon>NPAAA clade</taxon>
        <taxon>Hologalegina</taxon>
        <taxon>IRL clade</taxon>
        <taxon>Trifolieae</taxon>
        <taxon>Medicago</taxon>
    </lineage>
</organism>
<gene>
    <name evidence="1" type="ORF">MtrunA17_Chr8g0376791</name>
</gene>
<sequence>MLSCCIGQKSKGAFDLLKNEGQDRTTLVVQCLICKTVSGTGQTGGKGQHKNSYFCPSPNHNTTFCTTYKLSKIPK</sequence>
<comment type="caution">
    <text evidence="1">The sequence shown here is derived from an EMBL/GenBank/DDBJ whole genome shotgun (WGS) entry which is preliminary data.</text>
</comment>
<reference evidence="1" key="1">
    <citation type="journal article" date="2018" name="Nat. Plants">
        <title>Whole-genome landscape of Medicago truncatula symbiotic genes.</title>
        <authorList>
            <person name="Pecrix Y."/>
            <person name="Gamas P."/>
            <person name="Carrere S."/>
        </authorList>
    </citation>
    <scope>NUCLEOTIDE SEQUENCE</scope>
    <source>
        <tissue evidence="1">Leaves</tissue>
    </source>
</reference>
<protein>
    <submittedName>
        <fullName evidence="1">Uncharacterized protein</fullName>
    </submittedName>
</protein>
<dbReference type="EMBL" id="PSQE01000008">
    <property type="protein sequence ID" value="RHN42429.1"/>
    <property type="molecule type" value="Genomic_DNA"/>
</dbReference>
<name>A0A396GMR2_MEDTR</name>
<accession>A0A396GMR2</accession>
<dbReference type="Proteomes" id="UP000265566">
    <property type="component" value="Chromosome 8"/>
</dbReference>
<dbReference type="Gramene" id="rna48869">
    <property type="protein sequence ID" value="RHN42429.1"/>
    <property type="gene ID" value="gene48869"/>
</dbReference>
<dbReference type="AlphaFoldDB" id="A0A396GMR2"/>
<proteinExistence type="predicted"/>